<feature type="compositionally biased region" description="Low complexity" evidence="1">
    <location>
        <begin position="104"/>
        <end position="114"/>
    </location>
</feature>
<reference evidence="2 3" key="1">
    <citation type="submission" date="2019-03" db="EMBL/GenBank/DDBJ databases">
        <title>First draft genome of Liparis tanakae, snailfish: a comprehensive survey of snailfish specific genes.</title>
        <authorList>
            <person name="Kim W."/>
            <person name="Song I."/>
            <person name="Jeong J.-H."/>
            <person name="Kim D."/>
            <person name="Kim S."/>
            <person name="Ryu S."/>
            <person name="Song J.Y."/>
            <person name="Lee S.K."/>
        </authorList>
    </citation>
    <scope>NUCLEOTIDE SEQUENCE [LARGE SCALE GENOMIC DNA]</scope>
    <source>
        <tissue evidence="2">Muscle</tissue>
    </source>
</reference>
<keyword evidence="3" id="KW-1185">Reference proteome</keyword>
<feature type="region of interest" description="Disordered" evidence="1">
    <location>
        <begin position="69"/>
        <end position="151"/>
    </location>
</feature>
<accession>A0A4Z2I7S3</accession>
<dbReference type="EMBL" id="SRLO01000126">
    <property type="protein sequence ID" value="TNN73322.1"/>
    <property type="molecule type" value="Genomic_DNA"/>
</dbReference>
<proteinExistence type="predicted"/>
<comment type="caution">
    <text evidence="2">The sequence shown here is derived from an EMBL/GenBank/DDBJ whole genome shotgun (WGS) entry which is preliminary data.</text>
</comment>
<dbReference type="Proteomes" id="UP000314294">
    <property type="component" value="Unassembled WGS sequence"/>
</dbReference>
<gene>
    <name evidence="2" type="ORF">EYF80_016485</name>
</gene>
<sequence length="160" mass="17088">MMKARYHQKEKGASGHPTPQASFGEGGRDNGTCRSLSRLRRYRWGLIDKLSLSGRMREWGLRLRTLSPRMLGAPRPGVHGDWKTGDSRQSSVGTDLTDLPPPLWSSALLSGPGLDSQPPGSIPQPGALSSQPHSALLPEDQREGRGSAGSVALVSITAIG</sequence>
<evidence type="ECO:0000313" key="2">
    <source>
        <dbReference type="EMBL" id="TNN73322.1"/>
    </source>
</evidence>
<feature type="region of interest" description="Disordered" evidence="1">
    <location>
        <begin position="1"/>
        <end position="32"/>
    </location>
</feature>
<evidence type="ECO:0000256" key="1">
    <source>
        <dbReference type="SAM" id="MobiDB-lite"/>
    </source>
</evidence>
<organism evidence="2 3">
    <name type="scientific">Liparis tanakae</name>
    <name type="common">Tanaka's snailfish</name>
    <dbReference type="NCBI Taxonomy" id="230148"/>
    <lineage>
        <taxon>Eukaryota</taxon>
        <taxon>Metazoa</taxon>
        <taxon>Chordata</taxon>
        <taxon>Craniata</taxon>
        <taxon>Vertebrata</taxon>
        <taxon>Euteleostomi</taxon>
        <taxon>Actinopterygii</taxon>
        <taxon>Neopterygii</taxon>
        <taxon>Teleostei</taxon>
        <taxon>Neoteleostei</taxon>
        <taxon>Acanthomorphata</taxon>
        <taxon>Eupercaria</taxon>
        <taxon>Perciformes</taxon>
        <taxon>Cottioidei</taxon>
        <taxon>Cottales</taxon>
        <taxon>Liparidae</taxon>
        <taxon>Liparis</taxon>
    </lineage>
</organism>
<protein>
    <submittedName>
        <fullName evidence="2">Uncharacterized protein</fullName>
    </submittedName>
</protein>
<dbReference type="AlphaFoldDB" id="A0A4Z2I7S3"/>
<name>A0A4Z2I7S3_9TELE</name>
<evidence type="ECO:0000313" key="3">
    <source>
        <dbReference type="Proteomes" id="UP000314294"/>
    </source>
</evidence>